<protein>
    <submittedName>
        <fullName evidence="1">Uncharacterized protein</fullName>
    </submittedName>
</protein>
<dbReference type="RefSeq" id="WP_057421617.1">
    <property type="nucleotide sequence ID" value="NZ_LIID01000019.1"/>
</dbReference>
<comment type="caution">
    <text evidence="1">The sequence shown here is derived from an EMBL/GenBank/DDBJ whole genome shotgun (WGS) entry which is preliminary data.</text>
</comment>
<gene>
    <name evidence="1" type="ORF">ALO70_02966</name>
</gene>
<evidence type="ECO:0000313" key="1">
    <source>
        <dbReference type="EMBL" id="KPX26206.1"/>
    </source>
</evidence>
<accession>A0A0P9Q5B5</accession>
<dbReference type="Proteomes" id="UP000050490">
    <property type="component" value="Unassembled WGS sequence"/>
</dbReference>
<dbReference type="PATRIC" id="fig|129137.4.peg.4365"/>
<organism evidence="1 2">
    <name type="scientific">Pseudomonas amygdali pv. eriobotryae</name>
    <dbReference type="NCBI Taxonomy" id="129137"/>
    <lineage>
        <taxon>Bacteria</taxon>
        <taxon>Pseudomonadati</taxon>
        <taxon>Pseudomonadota</taxon>
        <taxon>Gammaproteobacteria</taxon>
        <taxon>Pseudomonadales</taxon>
        <taxon>Pseudomonadaceae</taxon>
        <taxon>Pseudomonas</taxon>
        <taxon>Pseudomonas amygdali</taxon>
    </lineage>
</organism>
<reference evidence="1 2" key="1">
    <citation type="submission" date="2015-09" db="EMBL/GenBank/DDBJ databases">
        <title>Genome announcement of multiple Pseudomonas syringae strains.</title>
        <authorList>
            <person name="Thakur S."/>
            <person name="Wang P.W."/>
            <person name="Gong Y."/>
            <person name="Weir B.S."/>
            <person name="Guttman D.S."/>
        </authorList>
    </citation>
    <scope>NUCLEOTIDE SEQUENCE [LARGE SCALE GENOMIC DNA]</scope>
    <source>
        <strain evidence="1 2">ICMP4455</strain>
    </source>
</reference>
<name>A0A0P9Q5B5_PSEA0</name>
<dbReference type="EMBL" id="LJQI01000277">
    <property type="protein sequence ID" value="KPX26206.1"/>
    <property type="molecule type" value="Genomic_DNA"/>
</dbReference>
<evidence type="ECO:0000313" key="2">
    <source>
        <dbReference type="Proteomes" id="UP000050490"/>
    </source>
</evidence>
<sequence length="228" mass="26684">MIYERTPTLKLITEEEFKEYKSIEEKVISQVLRKTKLDIGIYSYLIGFKTVKKEEHIIAERKANLSHTEIMENILGGDFEPKYYIVDNRLASESFKLSDYKKSISNQNIDFFEILALNLIDFCYAAKIQIEINSYGIDEYFQSYRKLPTRDQIVKFLNQAAIKEFDIEPEIIEGIDAIELLDDDTVNRTFFDHKVSWFYNKYNDKTLVKQITAIVKKAKASQKISGVL</sequence>
<dbReference type="AlphaFoldDB" id="A0A0P9Q5B5"/>
<proteinExistence type="predicted"/>